<evidence type="ECO:0000256" key="3">
    <source>
        <dbReference type="ARBA" id="ARBA00023054"/>
    </source>
</evidence>
<name>A0A0E9U4D4_ANGAN</name>
<keyword evidence="2" id="KW-0479">Metal-binding</keyword>
<sequence>MDRNYWIKKPVETKGKDLKAFHPPRVVFLIMAFSNYSSLNRAQLTFEYLHTNSTTHEFLFGALAELVDNDKGR</sequence>
<proteinExistence type="predicted"/>
<accession>A0A0E9U4D4</accession>
<evidence type="ECO:0000256" key="4">
    <source>
        <dbReference type="ARBA" id="ARBA00023242"/>
    </source>
</evidence>
<dbReference type="PANTHER" id="PTHR23337:SF7">
    <property type="entry name" value="ATPASE MORC2"/>
    <property type="match status" value="1"/>
</dbReference>
<evidence type="ECO:0000256" key="2">
    <source>
        <dbReference type="ARBA" id="ARBA00022723"/>
    </source>
</evidence>
<dbReference type="PANTHER" id="PTHR23337">
    <property type="entry name" value="ZINC FINGER CW-TYPE COILED-COIL DOMAIN PROTEIN 1"/>
    <property type="match status" value="1"/>
</dbReference>
<organism evidence="5">
    <name type="scientific">Anguilla anguilla</name>
    <name type="common">European freshwater eel</name>
    <name type="synonym">Muraena anguilla</name>
    <dbReference type="NCBI Taxonomy" id="7936"/>
    <lineage>
        <taxon>Eukaryota</taxon>
        <taxon>Metazoa</taxon>
        <taxon>Chordata</taxon>
        <taxon>Craniata</taxon>
        <taxon>Vertebrata</taxon>
        <taxon>Euteleostomi</taxon>
        <taxon>Actinopterygii</taxon>
        <taxon>Neopterygii</taxon>
        <taxon>Teleostei</taxon>
        <taxon>Anguilliformes</taxon>
        <taxon>Anguillidae</taxon>
        <taxon>Anguilla</taxon>
    </lineage>
</organism>
<dbReference type="AlphaFoldDB" id="A0A0E9U4D4"/>
<dbReference type="EMBL" id="GBXM01048779">
    <property type="protein sequence ID" value="JAH59798.1"/>
    <property type="molecule type" value="Transcribed_RNA"/>
</dbReference>
<evidence type="ECO:0000313" key="5">
    <source>
        <dbReference type="EMBL" id="JAH59798.1"/>
    </source>
</evidence>
<protein>
    <submittedName>
        <fullName evidence="5">Uncharacterized protein</fullName>
    </submittedName>
</protein>
<dbReference type="GO" id="GO:0046872">
    <property type="term" value="F:metal ion binding"/>
    <property type="evidence" value="ECO:0007669"/>
    <property type="project" value="UniProtKB-KW"/>
</dbReference>
<keyword evidence="4" id="KW-0539">Nucleus</keyword>
<evidence type="ECO:0000256" key="1">
    <source>
        <dbReference type="ARBA" id="ARBA00004123"/>
    </source>
</evidence>
<keyword evidence="3" id="KW-0175">Coiled coil</keyword>
<reference evidence="5" key="1">
    <citation type="submission" date="2014-11" db="EMBL/GenBank/DDBJ databases">
        <authorList>
            <person name="Amaro Gonzalez C."/>
        </authorList>
    </citation>
    <scope>NUCLEOTIDE SEQUENCE</scope>
</reference>
<dbReference type="GO" id="GO:0005634">
    <property type="term" value="C:nucleus"/>
    <property type="evidence" value="ECO:0007669"/>
    <property type="project" value="UniProtKB-SubCell"/>
</dbReference>
<comment type="subcellular location">
    <subcellularLocation>
        <location evidence="1">Nucleus</location>
    </subcellularLocation>
</comment>
<reference evidence="5" key="2">
    <citation type="journal article" date="2015" name="Fish Shellfish Immunol.">
        <title>Early steps in the European eel (Anguilla anguilla)-Vibrio vulnificus interaction in the gills: Role of the RtxA13 toxin.</title>
        <authorList>
            <person name="Callol A."/>
            <person name="Pajuelo D."/>
            <person name="Ebbesson L."/>
            <person name="Teles M."/>
            <person name="MacKenzie S."/>
            <person name="Amaro C."/>
        </authorList>
    </citation>
    <scope>NUCLEOTIDE SEQUENCE</scope>
</reference>